<keyword evidence="2 8" id="KW-0813">Transport</keyword>
<keyword evidence="7 8" id="KW-0407">Ion channel</keyword>
<evidence type="ECO:0000256" key="2">
    <source>
        <dbReference type="ARBA" id="ARBA00022448"/>
    </source>
</evidence>
<dbReference type="STRING" id="597456.A0A0L7RCA3"/>
<dbReference type="GO" id="GO:0030322">
    <property type="term" value="P:stabilization of membrane potential"/>
    <property type="evidence" value="ECO:0007669"/>
    <property type="project" value="TreeGrafter"/>
</dbReference>
<organism evidence="12 13">
    <name type="scientific">Habropoda laboriosa</name>
    <dbReference type="NCBI Taxonomy" id="597456"/>
    <lineage>
        <taxon>Eukaryota</taxon>
        <taxon>Metazoa</taxon>
        <taxon>Ecdysozoa</taxon>
        <taxon>Arthropoda</taxon>
        <taxon>Hexapoda</taxon>
        <taxon>Insecta</taxon>
        <taxon>Pterygota</taxon>
        <taxon>Neoptera</taxon>
        <taxon>Endopterygota</taxon>
        <taxon>Hymenoptera</taxon>
        <taxon>Apocrita</taxon>
        <taxon>Aculeata</taxon>
        <taxon>Apoidea</taxon>
        <taxon>Anthophila</taxon>
        <taxon>Apidae</taxon>
        <taxon>Habropoda</taxon>
    </lineage>
</organism>
<dbReference type="PANTHER" id="PTHR11003">
    <property type="entry name" value="POTASSIUM CHANNEL, SUBFAMILY K"/>
    <property type="match status" value="1"/>
</dbReference>
<evidence type="ECO:0000256" key="10">
    <source>
        <dbReference type="SAM" id="Phobius"/>
    </source>
</evidence>
<proteinExistence type="inferred from homology"/>
<evidence type="ECO:0000313" key="13">
    <source>
        <dbReference type="Proteomes" id="UP000053825"/>
    </source>
</evidence>
<feature type="transmembrane region" description="Helical" evidence="10">
    <location>
        <begin position="186"/>
        <end position="206"/>
    </location>
</feature>
<dbReference type="Proteomes" id="UP000053825">
    <property type="component" value="Unassembled WGS sequence"/>
</dbReference>
<dbReference type="PANTHER" id="PTHR11003:SF325">
    <property type="entry name" value="POTASSIUM CHANNEL DOMAIN-CONTAINING PROTEIN"/>
    <property type="match status" value="1"/>
</dbReference>
<evidence type="ECO:0000256" key="5">
    <source>
        <dbReference type="ARBA" id="ARBA00023065"/>
    </source>
</evidence>
<evidence type="ECO:0000256" key="4">
    <source>
        <dbReference type="ARBA" id="ARBA00022989"/>
    </source>
</evidence>
<accession>A0A0L7RCA3</accession>
<feature type="region of interest" description="Disordered" evidence="9">
    <location>
        <begin position="160"/>
        <end position="180"/>
    </location>
</feature>
<feature type="domain" description="Potassium channel" evidence="11">
    <location>
        <begin position="184"/>
        <end position="241"/>
    </location>
</feature>
<evidence type="ECO:0000256" key="9">
    <source>
        <dbReference type="SAM" id="MobiDB-lite"/>
    </source>
</evidence>
<keyword evidence="4 10" id="KW-1133">Transmembrane helix</keyword>
<keyword evidence="6 10" id="KW-0472">Membrane</keyword>
<keyword evidence="5 8" id="KW-0406">Ion transport</keyword>
<evidence type="ECO:0000256" key="3">
    <source>
        <dbReference type="ARBA" id="ARBA00022692"/>
    </source>
</evidence>
<dbReference type="PRINTS" id="PR01333">
    <property type="entry name" value="2POREKCHANEL"/>
</dbReference>
<dbReference type="AlphaFoldDB" id="A0A0L7RCA3"/>
<dbReference type="SUPFAM" id="SSF81324">
    <property type="entry name" value="Voltage-gated potassium channels"/>
    <property type="match status" value="2"/>
</dbReference>
<gene>
    <name evidence="12" type="ORF">WH47_10703</name>
</gene>
<feature type="region of interest" description="Disordered" evidence="9">
    <location>
        <begin position="496"/>
        <end position="518"/>
    </location>
</feature>
<dbReference type="GO" id="GO:0022841">
    <property type="term" value="F:potassium ion leak channel activity"/>
    <property type="evidence" value="ECO:0007669"/>
    <property type="project" value="TreeGrafter"/>
</dbReference>
<evidence type="ECO:0000256" key="8">
    <source>
        <dbReference type="RuleBase" id="RU003857"/>
    </source>
</evidence>
<feature type="transmembrane region" description="Helical" evidence="10">
    <location>
        <begin position="53"/>
        <end position="78"/>
    </location>
</feature>
<feature type="transmembrane region" description="Helical" evidence="10">
    <location>
        <begin position="212"/>
        <end position="233"/>
    </location>
</feature>
<keyword evidence="3 8" id="KW-0812">Transmembrane</keyword>
<evidence type="ECO:0000256" key="1">
    <source>
        <dbReference type="ARBA" id="ARBA00004141"/>
    </source>
</evidence>
<protein>
    <submittedName>
        <fullName evidence="12">TWiK family of potassium channels protein 7</fullName>
    </submittedName>
</protein>
<evidence type="ECO:0000256" key="7">
    <source>
        <dbReference type="ARBA" id="ARBA00023303"/>
    </source>
</evidence>
<reference evidence="12 13" key="1">
    <citation type="submission" date="2015-07" db="EMBL/GenBank/DDBJ databases">
        <title>The genome of Habropoda laboriosa.</title>
        <authorList>
            <person name="Pan H."/>
            <person name="Kapheim K."/>
        </authorList>
    </citation>
    <scope>NUCLEOTIDE SEQUENCE [LARGE SCALE GENOMIC DNA]</scope>
    <source>
        <strain evidence="12">0110345459</strain>
    </source>
</reference>
<dbReference type="Pfam" id="PF07885">
    <property type="entry name" value="Ion_trans_2"/>
    <property type="match status" value="2"/>
</dbReference>
<feature type="transmembrane region" description="Helical" evidence="10">
    <location>
        <begin position="368"/>
        <end position="387"/>
    </location>
</feature>
<dbReference type="GO" id="GO:0005886">
    <property type="term" value="C:plasma membrane"/>
    <property type="evidence" value="ECO:0007669"/>
    <property type="project" value="TreeGrafter"/>
</dbReference>
<feature type="transmembrane region" description="Helical" evidence="10">
    <location>
        <begin position="430"/>
        <end position="453"/>
    </location>
</feature>
<evidence type="ECO:0000259" key="11">
    <source>
        <dbReference type="Pfam" id="PF07885"/>
    </source>
</evidence>
<dbReference type="Gene3D" id="1.10.287.70">
    <property type="match status" value="1"/>
</dbReference>
<dbReference type="GO" id="GO:0015271">
    <property type="term" value="F:outward rectifier potassium channel activity"/>
    <property type="evidence" value="ECO:0007669"/>
    <property type="project" value="TreeGrafter"/>
</dbReference>
<evidence type="ECO:0000313" key="12">
    <source>
        <dbReference type="EMBL" id="KOC68463.1"/>
    </source>
</evidence>
<evidence type="ECO:0000256" key="6">
    <source>
        <dbReference type="ARBA" id="ARBA00023136"/>
    </source>
</evidence>
<dbReference type="OrthoDB" id="297496at2759"/>
<dbReference type="InterPro" id="IPR013099">
    <property type="entry name" value="K_chnl_dom"/>
</dbReference>
<dbReference type="EMBL" id="KQ414616">
    <property type="protein sequence ID" value="KOC68463.1"/>
    <property type="molecule type" value="Genomic_DNA"/>
</dbReference>
<feature type="region of interest" description="Disordered" evidence="9">
    <location>
        <begin position="256"/>
        <end position="275"/>
    </location>
</feature>
<keyword evidence="13" id="KW-1185">Reference proteome</keyword>
<dbReference type="InterPro" id="IPR003280">
    <property type="entry name" value="2pore_dom_K_chnl"/>
</dbReference>
<feature type="domain" description="Potassium channel" evidence="11">
    <location>
        <begin position="376"/>
        <end position="455"/>
    </location>
</feature>
<comment type="subcellular location">
    <subcellularLocation>
        <location evidence="1">Membrane</location>
        <topology evidence="1">Multi-pass membrane protein</topology>
    </subcellularLocation>
</comment>
<comment type="similarity">
    <text evidence="8">Belongs to the two pore domain potassium channel (TC 1.A.1.8) family.</text>
</comment>
<feature type="transmembrane region" description="Helical" evidence="10">
    <location>
        <begin position="399"/>
        <end position="418"/>
    </location>
</feature>
<name>A0A0L7RCA3_9HYME</name>
<sequence>MQSDYYQRAPRCCPGRNANASADTLRISAADREAELFCCCCRCSTATSTTKPSLLACLGVCVLVLAYTLLGAFAFMALEGGLKSDSELLVPGGSKPEGGSYVVPNLEDDTAAMELRARTVERLWSITEDLNVLYKENWTRLAAREVFEFQENLARDLRRTSSQYEPAGPSSRSRDHSMDRRQHRRWTFSSSLLYSLTLITTIGYGSVVPRTVWGRLISIVYTVAGIPLMMVYLNTVGEVLSRNFCRLYGRLCRPRNCTRKQQPPPPPPPVGGIMSKTYRYDNHVDSKSGNYYSASRESSCDDLGTRGTSSAILLDCGSEGLLHATTSSTAALQDVSSGNGKRHFHLCSLSLSTSSSPGYVVETKPEKVPVTLCLVVMLIYLCGGAVMFNRLEGWSLLEGGYFCFTSLGTIGFGDMMPVGKNAASATLEELSLCVCSLYIVAGMGLVAMCINLVQKDVVRVIRVFGRTCGMSSGVVVGPIGGTGASSGLKVDLDDGGGISDSRLSEQEEEGIAINSSGQQFQRAQSLRRSCLSPTQYHHQQHHQHRQQESTSLHFEYFVPRSVSEFNLAAAAVTDMAVPPPPPTSVLRPPAAITPPVASTANQSTSSNQSRLLECSGTATRSREKMVTFEDEGVSCATSTPTRKNVSGLDNVFM</sequence>